<name>A0A3D9BRB9_9FLAO</name>
<dbReference type="RefSeq" id="WP_115949356.1">
    <property type="nucleotide sequence ID" value="NZ_QNVS01000009.1"/>
</dbReference>
<evidence type="ECO:0000313" key="2">
    <source>
        <dbReference type="Proteomes" id="UP000256512"/>
    </source>
</evidence>
<evidence type="ECO:0000313" key="1">
    <source>
        <dbReference type="EMBL" id="REC55982.1"/>
    </source>
</evidence>
<dbReference type="AlphaFoldDB" id="A0A3D9BRB9"/>
<proteinExistence type="predicted"/>
<accession>A0A3D9BRB9</accession>
<organism evidence="1 2">
    <name type="scientific">Chryseobacterium piscium</name>
    <dbReference type="NCBI Taxonomy" id="333702"/>
    <lineage>
        <taxon>Bacteria</taxon>
        <taxon>Pseudomonadati</taxon>
        <taxon>Bacteroidota</taxon>
        <taxon>Flavobacteriia</taxon>
        <taxon>Flavobacteriales</taxon>
        <taxon>Weeksellaceae</taxon>
        <taxon>Chryseobacterium group</taxon>
        <taxon>Chryseobacterium</taxon>
    </lineage>
</organism>
<reference evidence="1 2" key="1">
    <citation type="journal article" date="2006" name="Int. J. Syst. Evol. Microbiol.">
        <title>Chryseobacterium piscium sp. nov., isolated from fish of the South Atlantic Ocean off South Africa.</title>
        <authorList>
            <person name="de Beer H."/>
            <person name="Hugo C.J."/>
            <person name="Jooste P.J."/>
            <person name="Vancanneyt M."/>
            <person name="Coenye T."/>
            <person name="Vandamme P."/>
        </authorList>
    </citation>
    <scope>NUCLEOTIDE SEQUENCE [LARGE SCALE GENOMIC DNA]</scope>
    <source>
        <strain evidence="1 2">CCUG 51923</strain>
    </source>
</reference>
<comment type="caution">
    <text evidence="1">The sequence shown here is derived from an EMBL/GenBank/DDBJ whole genome shotgun (WGS) entry which is preliminary data.</text>
</comment>
<dbReference type="Proteomes" id="UP000256512">
    <property type="component" value="Unassembled WGS sequence"/>
</dbReference>
<dbReference type="EMBL" id="QNVS01000009">
    <property type="protein sequence ID" value="REC55982.1"/>
    <property type="molecule type" value="Genomic_DNA"/>
</dbReference>
<gene>
    <name evidence="1" type="ORF">DRF62_05005</name>
</gene>
<sequence>MPLINNPINFIDPDGNAPYNPKDFYGSNSAFSNDFDPNTTIYGNGSFGGYKYYEMGFMYDGSDRNAGGYTFTGNAAGSMYNYFVNGGSINGLSFKNGEVR</sequence>
<keyword evidence="2" id="KW-1185">Reference proteome</keyword>
<protein>
    <submittedName>
        <fullName evidence="1">Uncharacterized protein</fullName>
    </submittedName>
</protein>